<feature type="region of interest" description="Disordered" evidence="2">
    <location>
        <begin position="32"/>
        <end position="52"/>
    </location>
</feature>
<sequence length="603" mass="68919">MKFKHKKSPKAILSDKIADALTVRPRADIEDDHIFNTKPNTVSRADYSSESEDEAAISDFRKRTANLLSDISKKYEGEVVSRGELEGSLNSSDLSDDEDNTVDTGKVLEELDNDTASSDEGNVIDKPQNKNKYEIPNNDEDSEDDDDSVESEDYSILKKEPKKVSPKLSGKHEGTSDDEGSEESDDYSIVKKQIQGDSDEDNSELSGEEEEEEDGNGEGYDISQMSEPMIEEFEHVKKQNVSEEAKKGACVRNQLLIWESLLEMRIHLQRCMNTANMMPMSDKFEELKMSKEFEEESNVTMNGVASVLDKFLTLQNLLLKNFPETKSLSNKKQTDTNTKTNAKQESDEEIASDTDNEEIPSDTEPEDEVEEEKSKTEKTKSVKTVQKKRKLEDYESDLTTSHKTLKSFRDTTIQKWNEKTRLATAANIKNAPTNTILQQISYILSDRNKLIHRTQLKRSDYDIIGYKKAEEHAETENGLTKDRKANDEYIPEIFDDSDFYHQLLRELIECKSADISDPVQLSRQWIALQQMRSKMKRKVDTRATKGRKIKYVVHNKLVSYMAPEKSLKWNDESTNELYSSLFGKMFENNNVGVNVDLDNVKIK</sequence>
<dbReference type="InterPro" id="IPR012617">
    <property type="entry name" value="AATF_C"/>
</dbReference>
<accession>A0A6J1N4N4</accession>
<dbReference type="AlphaFoldDB" id="A0A6J1N4N4"/>
<evidence type="ECO:0000256" key="2">
    <source>
        <dbReference type="SAM" id="MobiDB-lite"/>
    </source>
</evidence>
<feature type="domain" description="AATF leucine zipper-containing" evidence="4">
    <location>
        <begin position="244"/>
        <end position="419"/>
    </location>
</feature>
<feature type="compositionally biased region" description="Acidic residues" evidence="2">
    <location>
        <begin position="197"/>
        <end position="216"/>
    </location>
</feature>
<feature type="compositionally biased region" description="Basic and acidic residues" evidence="2">
    <location>
        <begin position="72"/>
        <end position="85"/>
    </location>
</feature>
<dbReference type="Pfam" id="PF08164">
    <property type="entry name" value="TRAUB"/>
    <property type="match status" value="1"/>
</dbReference>
<evidence type="ECO:0000313" key="5">
    <source>
        <dbReference type="Proteomes" id="UP001652582"/>
    </source>
</evidence>
<dbReference type="OrthoDB" id="5783963at2759"/>
<dbReference type="PANTHER" id="PTHR15565">
    <property type="entry name" value="AATF PROTEIN APOPTOSIS ANTAGONIZING TRANSCRIPTION FACTOR"/>
    <property type="match status" value="1"/>
</dbReference>
<dbReference type="InterPro" id="IPR025160">
    <property type="entry name" value="AATF"/>
</dbReference>
<organism evidence="5 6">
    <name type="scientific">Bicyclus anynana</name>
    <name type="common">Squinting bush brown butterfly</name>
    <dbReference type="NCBI Taxonomy" id="110368"/>
    <lineage>
        <taxon>Eukaryota</taxon>
        <taxon>Metazoa</taxon>
        <taxon>Ecdysozoa</taxon>
        <taxon>Arthropoda</taxon>
        <taxon>Hexapoda</taxon>
        <taxon>Insecta</taxon>
        <taxon>Pterygota</taxon>
        <taxon>Neoptera</taxon>
        <taxon>Endopterygota</taxon>
        <taxon>Lepidoptera</taxon>
        <taxon>Glossata</taxon>
        <taxon>Ditrysia</taxon>
        <taxon>Papilionoidea</taxon>
        <taxon>Nymphalidae</taxon>
        <taxon>Satyrinae</taxon>
        <taxon>Satyrini</taxon>
        <taxon>Mycalesina</taxon>
        <taxon>Bicyclus</taxon>
    </lineage>
</organism>
<feature type="region of interest" description="Disordered" evidence="2">
    <location>
        <begin position="328"/>
        <end position="387"/>
    </location>
</feature>
<dbReference type="KEGG" id="bany:112047177"/>
<feature type="compositionally biased region" description="Acidic residues" evidence="2">
    <location>
        <begin position="346"/>
        <end position="371"/>
    </location>
</feature>
<name>A0A6J1N4N4_BICAN</name>
<reference evidence="6" key="1">
    <citation type="submission" date="2025-08" db="UniProtKB">
        <authorList>
            <consortium name="RefSeq"/>
        </authorList>
    </citation>
    <scope>IDENTIFICATION</scope>
</reference>
<dbReference type="GO" id="GO:0005730">
    <property type="term" value="C:nucleolus"/>
    <property type="evidence" value="ECO:0007669"/>
    <property type="project" value="TreeGrafter"/>
</dbReference>
<evidence type="ECO:0000313" key="6">
    <source>
        <dbReference type="RefSeq" id="XP_023939958.2"/>
    </source>
</evidence>
<dbReference type="RefSeq" id="XP_023939958.2">
    <property type="nucleotide sequence ID" value="XM_024084190.2"/>
</dbReference>
<evidence type="ECO:0000259" key="3">
    <source>
        <dbReference type="Pfam" id="PF08164"/>
    </source>
</evidence>
<feature type="domain" description="Apoptosis-antagonizing transcription factor C-terminal" evidence="3">
    <location>
        <begin position="500"/>
        <end position="582"/>
    </location>
</feature>
<dbReference type="PANTHER" id="PTHR15565:SF0">
    <property type="entry name" value="PROTEIN AATF"/>
    <property type="match status" value="1"/>
</dbReference>
<protein>
    <submittedName>
        <fullName evidence="6">Protein AATF</fullName>
    </submittedName>
</protein>
<gene>
    <name evidence="6" type="primary">LOC112047177</name>
</gene>
<comment type="similarity">
    <text evidence="1">Belongs to the AATF family.</text>
</comment>
<dbReference type="InterPro" id="IPR039223">
    <property type="entry name" value="AATF/Bfr2"/>
</dbReference>
<feature type="region of interest" description="Disordered" evidence="2">
    <location>
        <begin position="72"/>
        <end position="222"/>
    </location>
</feature>
<evidence type="ECO:0000259" key="4">
    <source>
        <dbReference type="Pfam" id="PF13339"/>
    </source>
</evidence>
<feature type="compositionally biased region" description="Acidic residues" evidence="2">
    <location>
        <begin position="137"/>
        <end position="153"/>
    </location>
</feature>
<feature type="compositionally biased region" description="Acidic residues" evidence="2">
    <location>
        <begin position="176"/>
        <end position="186"/>
    </location>
</feature>
<proteinExistence type="inferred from homology"/>
<dbReference type="Pfam" id="PF13339">
    <property type="entry name" value="AATF-Che1"/>
    <property type="match status" value="1"/>
</dbReference>
<dbReference type="Proteomes" id="UP001652582">
    <property type="component" value="Chromosome 20"/>
</dbReference>
<dbReference type="GO" id="GO:0006357">
    <property type="term" value="P:regulation of transcription by RNA polymerase II"/>
    <property type="evidence" value="ECO:0007669"/>
    <property type="project" value="TreeGrafter"/>
</dbReference>
<keyword evidence="5" id="KW-1185">Reference proteome</keyword>
<dbReference type="GeneID" id="112047177"/>
<evidence type="ECO:0000256" key="1">
    <source>
        <dbReference type="ARBA" id="ARBA00008966"/>
    </source>
</evidence>